<gene>
    <name evidence="1" type="ORF">GGX14DRAFT_380455</name>
</gene>
<sequence length="258" mass="28634">MRIRWNTTNAEIERGTVLEPALTRWNAELARGLTGKKKAAAARKAAQLHLMPGDFENLRRIVNVMSILQEATLDLSKKGVPTICKVLPLYKIVQQHLEDSLANISLAEDTCNLRAAIQAGLDKLNKHTEKALVSDFPLIGAVLHPAIRLAYFKDPLRGNDEDLASRAETLLEHLYDVYKEELTDSTPATPSTKPMASTMSPSKGIFRRAVAGTGLGKLLPAKTQTELQVYFSGIFPMAEGDDDILAWWKVIFRYCAVY</sequence>
<dbReference type="AlphaFoldDB" id="A0AAD6XY18"/>
<protein>
    <submittedName>
        <fullName evidence="1">Uncharacterized protein</fullName>
    </submittedName>
</protein>
<dbReference type="Proteomes" id="UP001219525">
    <property type="component" value="Unassembled WGS sequence"/>
</dbReference>
<accession>A0AAD6XY18</accession>
<dbReference type="EMBL" id="JARJCW010000124">
    <property type="protein sequence ID" value="KAJ7192115.1"/>
    <property type="molecule type" value="Genomic_DNA"/>
</dbReference>
<evidence type="ECO:0000313" key="1">
    <source>
        <dbReference type="EMBL" id="KAJ7192115.1"/>
    </source>
</evidence>
<dbReference type="SUPFAM" id="SSF53098">
    <property type="entry name" value="Ribonuclease H-like"/>
    <property type="match status" value="1"/>
</dbReference>
<keyword evidence="2" id="KW-1185">Reference proteome</keyword>
<proteinExistence type="predicted"/>
<reference evidence="1" key="1">
    <citation type="submission" date="2023-03" db="EMBL/GenBank/DDBJ databases">
        <title>Massive genome expansion in bonnet fungi (Mycena s.s.) driven by repeated elements and novel gene families across ecological guilds.</title>
        <authorList>
            <consortium name="Lawrence Berkeley National Laboratory"/>
            <person name="Harder C.B."/>
            <person name="Miyauchi S."/>
            <person name="Viragh M."/>
            <person name="Kuo A."/>
            <person name="Thoen E."/>
            <person name="Andreopoulos B."/>
            <person name="Lu D."/>
            <person name="Skrede I."/>
            <person name="Drula E."/>
            <person name="Henrissat B."/>
            <person name="Morin E."/>
            <person name="Kohler A."/>
            <person name="Barry K."/>
            <person name="LaButti K."/>
            <person name="Morin E."/>
            <person name="Salamov A."/>
            <person name="Lipzen A."/>
            <person name="Mereny Z."/>
            <person name="Hegedus B."/>
            <person name="Baldrian P."/>
            <person name="Stursova M."/>
            <person name="Weitz H."/>
            <person name="Taylor A."/>
            <person name="Grigoriev I.V."/>
            <person name="Nagy L.G."/>
            <person name="Martin F."/>
            <person name="Kauserud H."/>
        </authorList>
    </citation>
    <scope>NUCLEOTIDE SEQUENCE</scope>
    <source>
        <strain evidence="1">9144</strain>
    </source>
</reference>
<comment type="caution">
    <text evidence="1">The sequence shown here is derived from an EMBL/GenBank/DDBJ whole genome shotgun (WGS) entry which is preliminary data.</text>
</comment>
<dbReference type="InterPro" id="IPR012337">
    <property type="entry name" value="RNaseH-like_sf"/>
</dbReference>
<organism evidence="1 2">
    <name type="scientific">Mycena pura</name>
    <dbReference type="NCBI Taxonomy" id="153505"/>
    <lineage>
        <taxon>Eukaryota</taxon>
        <taxon>Fungi</taxon>
        <taxon>Dikarya</taxon>
        <taxon>Basidiomycota</taxon>
        <taxon>Agaricomycotina</taxon>
        <taxon>Agaricomycetes</taxon>
        <taxon>Agaricomycetidae</taxon>
        <taxon>Agaricales</taxon>
        <taxon>Marasmiineae</taxon>
        <taxon>Mycenaceae</taxon>
        <taxon>Mycena</taxon>
    </lineage>
</organism>
<evidence type="ECO:0000313" key="2">
    <source>
        <dbReference type="Proteomes" id="UP001219525"/>
    </source>
</evidence>
<name>A0AAD6XY18_9AGAR</name>